<keyword evidence="5" id="KW-0479">Metal-binding</keyword>
<dbReference type="InterPro" id="IPR049734">
    <property type="entry name" value="NudC-like_C"/>
</dbReference>
<dbReference type="GO" id="GO:0006742">
    <property type="term" value="P:NADP+ catabolic process"/>
    <property type="evidence" value="ECO:0007669"/>
    <property type="project" value="TreeGrafter"/>
</dbReference>
<dbReference type="AlphaFoldDB" id="A0A5D9C0F4"/>
<evidence type="ECO:0000256" key="8">
    <source>
        <dbReference type="ARBA" id="ARBA00023027"/>
    </source>
</evidence>
<evidence type="ECO:0000256" key="3">
    <source>
        <dbReference type="ARBA" id="ARBA00009595"/>
    </source>
</evidence>
<comment type="caution">
    <text evidence="11">The sequence shown here is derived from an EMBL/GenBank/DDBJ whole genome shotgun (WGS) entry which is preliminary data.</text>
</comment>
<protein>
    <recommendedName>
        <fullName evidence="4">NAD(+) diphosphatase</fullName>
        <ecNumber evidence="4">3.6.1.22</ecNumber>
    </recommendedName>
</protein>
<keyword evidence="7" id="KW-0460">Magnesium</keyword>
<dbReference type="GO" id="GO:0046872">
    <property type="term" value="F:metal ion binding"/>
    <property type="evidence" value="ECO:0007669"/>
    <property type="project" value="UniProtKB-KW"/>
</dbReference>
<dbReference type="PANTHER" id="PTHR42904">
    <property type="entry name" value="NUDIX HYDROLASE, NUDC SUBFAMILY"/>
    <property type="match status" value="1"/>
</dbReference>
<dbReference type="PANTHER" id="PTHR42904:SF6">
    <property type="entry name" value="NAD-CAPPED RNA HYDROLASE NUDT12"/>
    <property type="match status" value="1"/>
</dbReference>
<evidence type="ECO:0000256" key="1">
    <source>
        <dbReference type="ARBA" id="ARBA00001946"/>
    </source>
</evidence>
<comment type="catalytic activity">
    <reaction evidence="9">
        <text>a 5'-end NAD(+)-phospho-ribonucleoside in mRNA + H2O = a 5'-end phospho-adenosine-phospho-ribonucleoside in mRNA + beta-nicotinamide D-ribonucleotide + 2 H(+)</text>
        <dbReference type="Rhea" id="RHEA:60876"/>
        <dbReference type="Rhea" id="RHEA-COMP:15698"/>
        <dbReference type="Rhea" id="RHEA-COMP:15719"/>
        <dbReference type="ChEBI" id="CHEBI:14649"/>
        <dbReference type="ChEBI" id="CHEBI:15377"/>
        <dbReference type="ChEBI" id="CHEBI:15378"/>
        <dbReference type="ChEBI" id="CHEBI:144029"/>
        <dbReference type="ChEBI" id="CHEBI:144051"/>
    </reaction>
    <physiologicalReaction direction="left-to-right" evidence="9">
        <dbReference type="Rhea" id="RHEA:60877"/>
    </physiologicalReaction>
</comment>
<dbReference type="Proteomes" id="UP000322077">
    <property type="component" value="Unassembled WGS sequence"/>
</dbReference>
<dbReference type="CDD" id="cd03429">
    <property type="entry name" value="NUDIX_NADH_pyrophosphatase_Nudt13"/>
    <property type="match status" value="1"/>
</dbReference>
<organism evidence="11 12">
    <name type="scientific">Sphingomonas montanisoli</name>
    <dbReference type="NCBI Taxonomy" id="2606412"/>
    <lineage>
        <taxon>Bacteria</taxon>
        <taxon>Pseudomonadati</taxon>
        <taxon>Pseudomonadota</taxon>
        <taxon>Alphaproteobacteria</taxon>
        <taxon>Sphingomonadales</taxon>
        <taxon>Sphingomonadaceae</taxon>
        <taxon>Sphingomonas</taxon>
    </lineage>
</organism>
<dbReference type="EMBL" id="VTOU01000005">
    <property type="protein sequence ID" value="TZG24637.1"/>
    <property type="molecule type" value="Genomic_DNA"/>
</dbReference>
<evidence type="ECO:0000256" key="2">
    <source>
        <dbReference type="ARBA" id="ARBA00001947"/>
    </source>
</evidence>
<dbReference type="GO" id="GO:0019677">
    <property type="term" value="P:NAD+ catabolic process"/>
    <property type="evidence" value="ECO:0007669"/>
    <property type="project" value="TreeGrafter"/>
</dbReference>
<evidence type="ECO:0000256" key="7">
    <source>
        <dbReference type="ARBA" id="ARBA00022842"/>
    </source>
</evidence>
<dbReference type="Pfam" id="PF09297">
    <property type="entry name" value="Zn_ribbon_NUD"/>
    <property type="match status" value="1"/>
</dbReference>
<evidence type="ECO:0000259" key="10">
    <source>
        <dbReference type="PROSITE" id="PS51462"/>
    </source>
</evidence>
<dbReference type="InterPro" id="IPR050241">
    <property type="entry name" value="NAD-cap_RNA_hydrolase_NudC"/>
</dbReference>
<evidence type="ECO:0000313" key="11">
    <source>
        <dbReference type="EMBL" id="TZG24637.1"/>
    </source>
</evidence>
<dbReference type="GO" id="GO:0035529">
    <property type="term" value="F:NADH pyrophosphatase activity"/>
    <property type="evidence" value="ECO:0007669"/>
    <property type="project" value="TreeGrafter"/>
</dbReference>
<dbReference type="PROSITE" id="PS51462">
    <property type="entry name" value="NUDIX"/>
    <property type="match status" value="1"/>
</dbReference>
<dbReference type="Gene3D" id="3.90.79.10">
    <property type="entry name" value="Nucleoside Triphosphate Pyrophosphohydrolase"/>
    <property type="match status" value="1"/>
</dbReference>
<gene>
    <name evidence="11" type="primary">nudC</name>
    <name evidence="11" type="ORF">FYJ91_18625</name>
</gene>
<comment type="cofactor">
    <cofactor evidence="1">
        <name>Mg(2+)</name>
        <dbReference type="ChEBI" id="CHEBI:18420"/>
    </cofactor>
</comment>
<keyword evidence="12" id="KW-1185">Reference proteome</keyword>
<dbReference type="InterPro" id="IPR015376">
    <property type="entry name" value="Znr_NADH_PPase"/>
</dbReference>
<evidence type="ECO:0000256" key="9">
    <source>
        <dbReference type="ARBA" id="ARBA00023679"/>
    </source>
</evidence>
<dbReference type="Gene3D" id="3.90.79.20">
    <property type="match status" value="1"/>
</dbReference>
<comment type="cofactor">
    <cofactor evidence="2">
        <name>Zn(2+)</name>
        <dbReference type="ChEBI" id="CHEBI:29105"/>
    </cofactor>
</comment>
<feature type="domain" description="Nudix hydrolase" evidence="10">
    <location>
        <begin position="159"/>
        <end position="285"/>
    </location>
</feature>
<accession>A0A5D9C0F4</accession>
<dbReference type="GO" id="GO:0110153">
    <property type="term" value="F:RNA NAD-cap (NMN-forming) hydrolase activity"/>
    <property type="evidence" value="ECO:0007669"/>
    <property type="project" value="RHEA"/>
</dbReference>
<dbReference type="GO" id="GO:0005829">
    <property type="term" value="C:cytosol"/>
    <property type="evidence" value="ECO:0007669"/>
    <property type="project" value="TreeGrafter"/>
</dbReference>
<evidence type="ECO:0000256" key="4">
    <source>
        <dbReference type="ARBA" id="ARBA00012381"/>
    </source>
</evidence>
<evidence type="ECO:0000256" key="5">
    <source>
        <dbReference type="ARBA" id="ARBA00022723"/>
    </source>
</evidence>
<evidence type="ECO:0000256" key="6">
    <source>
        <dbReference type="ARBA" id="ARBA00022801"/>
    </source>
</evidence>
<name>A0A5D9C0F4_9SPHN</name>
<dbReference type="SUPFAM" id="SSF55811">
    <property type="entry name" value="Nudix"/>
    <property type="match status" value="1"/>
</dbReference>
<dbReference type="RefSeq" id="WP_149523831.1">
    <property type="nucleotide sequence ID" value="NZ_VTOU01000005.1"/>
</dbReference>
<dbReference type="InterPro" id="IPR000086">
    <property type="entry name" value="NUDIX_hydrolase_dom"/>
</dbReference>
<sequence>MARFAPPGFTGSPLVRIDNERDNQAYHDEQLARADAKLLRLTGLAPDVLDGGLLGWGPASEVAPDATLALLGLIDGAPHFVPIDPVQENGAQRSAAMSAALGQLKGDEAATYAVARCLIDWHSRHQFCPRCGKHTRPMRSGWARLCDKAAEGCGSEHFPRTDPVVIMLAEFEGKILVGRQKPWPQRNYSALAGFVEVGESIEEAVARELFEEAGVKATNVRYIASQPWPFPSQLMIACIAEVESADLNLDTREIEAAIWVDKDGVEAALRRDESGPFMPPPPFAIANTLLNAWVAGA</sequence>
<reference evidence="11 12" key="1">
    <citation type="submission" date="2019-08" db="EMBL/GenBank/DDBJ databases">
        <authorList>
            <person name="Wang G."/>
            <person name="Xu Z."/>
        </authorList>
    </citation>
    <scope>NUCLEOTIDE SEQUENCE [LARGE SCALE GENOMIC DNA]</scope>
    <source>
        <strain evidence="11 12">ZX</strain>
    </source>
</reference>
<comment type="similarity">
    <text evidence="3">Belongs to the Nudix hydrolase family. NudC subfamily.</text>
</comment>
<dbReference type="InterPro" id="IPR015797">
    <property type="entry name" value="NUDIX_hydrolase-like_dom_sf"/>
</dbReference>
<dbReference type="Pfam" id="PF00293">
    <property type="entry name" value="NUDIX"/>
    <property type="match status" value="1"/>
</dbReference>
<evidence type="ECO:0000313" key="12">
    <source>
        <dbReference type="Proteomes" id="UP000322077"/>
    </source>
</evidence>
<dbReference type="NCBIfam" id="NF001299">
    <property type="entry name" value="PRK00241.1"/>
    <property type="match status" value="1"/>
</dbReference>
<dbReference type="EC" id="3.6.1.22" evidence="4"/>
<keyword evidence="6 11" id="KW-0378">Hydrolase</keyword>
<proteinExistence type="inferred from homology"/>
<dbReference type="PROSITE" id="PS00893">
    <property type="entry name" value="NUDIX_BOX"/>
    <property type="match status" value="1"/>
</dbReference>
<dbReference type="InterPro" id="IPR020084">
    <property type="entry name" value="NUDIX_hydrolase_CS"/>
</dbReference>
<keyword evidence="8" id="KW-0520">NAD</keyword>